<dbReference type="EMBL" id="QGNW01000319">
    <property type="protein sequence ID" value="RVW77017.1"/>
    <property type="molecule type" value="Genomic_DNA"/>
</dbReference>
<organism evidence="1 2">
    <name type="scientific">Vitis vinifera</name>
    <name type="common">Grape</name>
    <dbReference type="NCBI Taxonomy" id="29760"/>
    <lineage>
        <taxon>Eukaryota</taxon>
        <taxon>Viridiplantae</taxon>
        <taxon>Streptophyta</taxon>
        <taxon>Embryophyta</taxon>
        <taxon>Tracheophyta</taxon>
        <taxon>Spermatophyta</taxon>
        <taxon>Magnoliopsida</taxon>
        <taxon>eudicotyledons</taxon>
        <taxon>Gunneridae</taxon>
        <taxon>Pentapetalae</taxon>
        <taxon>rosids</taxon>
        <taxon>Vitales</taxon>
        <taxon>Vitaceae</taxon>
        <taxon>Viteae</taxon>
        <taxon>Vitis</taxon>
    </lineage>
</organism>
<protein>
    <submittedName>
        <fullName evidence="1">Uncharacterized protein</fullName>
    </submittedName>
</protein>
<comment type="caution">
    <text evidence="1">The sequence shown here is derived from an EMBL/GenBank/DDBJ whole genome shotgun (WGS) entry which is preliminary data.</text>
</comment>
<name>A0A438GXW2_VITVI</name>
<reference evidence="1 2" key="1">
    <citation type="journal article" date="2018" name="PLoS Genet.">
        <title>Population sequencing reveals clonal diversity and ancestral inbreeding in the grapevine cultivar Chardonnay.</title>
        <authorList>
            <person name="Roach M.J."/>
            <person name="Johnson D.L."/>
            <person name="Bohlmann J."/>
            <person name="van Vuuren H.J."/>
            <person name="Jones S.J."/>
            <person name="Pretorius I.S."/>
            <person name="Schmidt S.A."/>
            <person name="Borneman A.R."/>
        </authorList>
    </citation>
    <scope>NUCLEOTIDE SEQUENCE [LARGE SCALE GENOMIC DNA]</scope>
    <source>
        <strain evidence="2">cv. Chardonnay</strain>
        <tissue evidence="1">Leaf</tissue>
    </source>
</reference>
<accession>A0A438GXW2</accession>
<sequence length="151" mass="16270">MESELLVVQVEVAIELTPRRWRVTDEALMEEASRYYVGPISPSDLGHRVSSSSSSFWGNAEAIGVSERLDYGAEGELGRFEPSVGRNRAVLAFGGWSGYSWDSGDAERGNGLALVPVGEDFTSLCEEKSACHIEEGGSGEGWSSSSLARFS</sequence>
<gene>
    <name evidence="1" type="ORF">CK203_036879</name>
</gene>
<dbReference type="Proteomes" id="UP000288805">
    <property type="component" value="Unassembled WGS sequence"/>
</dbReference>
<proteinExistence type="predicted"/>
<evidence type="ECO:0000313" key="1">
    <source>
        <dbReference type="EMBL" id="RVW77017.1"/>
    </source>
</evidence>
<dbReference type="AlphaFoldDB" id="A0A438GXW2"/>
<evidence type="ECO:0000313" key="2">
    <source>
        <dbReference type="Proteomes" id="UP000288805"/>
    </source>
</evidence>